<evidence type="ECO:0000259" key="5">
    <source>
        <dbReference type="SMART" id="SM00363"/>
    </source>
</evidence>
<evidence type="ECO:0000256" key="1">
    <source>
        <dbReference type="ARBA" id="ARBA00010876"/>
    </source>
</evidence>
<evidence type="ECO:0000313" key="7">
    <source>
        <dbReference type="Proteomes" id="UP001221838"/>
    </source>
</evidence>
<name>A0ABT5DP48_9BACT</name>
<dbReference type="PROSITE" id="PS50889">
    <property type="entry name" value="S4"/>
    <property type="match status" value="1"/>
</dbReference>
<accession>A0ABT5DP48</accession>
<comment type="caution">
    <text evidence="6">The sequence shown here is derived from an EMBL/GenBank/DDBJ whole genome shotgun (WGS) entry which is preliminary data.</text>
</comment>
<dbReference type="PANTHER" id="PTHR21600">
    <property type="entry name" value="MITOCHONDRIAL RNA PSEUDOURIDINE SYNTHASE"/>
    <property type="match status" value="1"/>
</dbReference>
<comment type="similarity">
    <text evidence="1 4">Belongs to the pseudouridine synthase RluA family.</text>
</comment>
<dbReference type="Pfam" id="PF00849">
    <property type="entry name" value="PseudoU_synth_2"/>
    <property type="match status" value="1"/>
</dbReference>
<dbReference type="Gene3D" id="3.30.2350.10">
    <property type="entry name" value="Pseudouridine synthase"/>
    <property type="match status" value="1"/>
</dbReference>
<dbReference type="SUPFAM" id="SSF55120">
    <property type="entry name" value="Pseudouridine synthase"/>
    <property type="match status" value="1"/>
</dbReference>
<protein>
    <recommendedName>
        <fullName evidence="4">Pseudouridine synthase</fullName>
        <ecNumber evidence="4">5.4.99.-</ecNumber>
    </recommendedName>
</protein>
<dbReference type="Gene3D" id="3.10.290.10">
    <property type="entry name" value="RNA-binding S4 domain"/>
    <property type="match status" value="1"/>
</dbReference>
<dbReference type="EC" id="5.4.99.-" evidence="4"/>
<dbReference type="SUPFAM" id="SSF55174">
    <property type="entry name" value="Alpha-L RNA-binding motif"/>
    <property type="match status" value="1"/>
</dbReference>
<dbReference type="NCBIfam" id="TIGR00005">
    <property type="entry name" value="rluA_subfam"/>
    <property type="match status" value="1"/>
</dbReference>
<dbReference type="RefSeq" id="WP_272145615.1">
    <property type="nucleotide sequence ID" value="NZ_JAQNDM010000002.1"/>
</dbReference>
<dbReference type="InterPro" id="IPR020103">
    <property type="entry name" value="PsdUridine_synth_cat_dom_sf"/>
</dbReference>
<dbReference type="PROSITE" id="PS01129">
    <property type="entry name" value="PSI_RLU"/>
    <property type="match status" value="1"/>
</dbReference>
<dbReference type="InterPro" id="IPR006225">
    <property type="entry name" value="PsdUridine_synth_RluC/D"/>
</dbReference>
<dbReference type="CDD" id="cd02869">
    <property type="entry name" value="PseudoU_synth_RluA_like"/>
    <property type="match status" value="1"/>
</dbReference>
<evidence type="ECO:0000313" key="6">
    <source>
        <dbReference type="EMBL" id="MDC0714935.1"/>
    </source>
</evidence>
<feature type="domain" description="RNA-binding S4" evidence="5">
    <location>
        <begin position="18"/>
        <end position="76"/>
    </location>
</feature>
<evidence type="ECO:0000256" key="3">
    <source>
        <dbReference type="PROSITE-ProRule" id="PRU00182"/>
    </source>
</evidence>
<dbReference type="Proteomes" id="UP001221838">
    <property type="component" value="Unassembled WGS sequence"/>
</dbReference>
<dbReference type="PANTHER" id="PTHR21600:SF44">
    <property type="entry name" value="RIBOSOMAL LARGE SUBUNIT PSEUDOURIDINE SYNTHASE D"/>
    <property type="match status" value="1"/>
</dbReference>
<keyword evidence="2 4" id="KW-0413">Isomerase</keyword>
<dbReference type="SMART" id="SM00363">
    <property type="entry name" value="S4"/>
    <property type="match status" value="1"/>
</dbReference>
<dbReference type="InterPro" id="IPR036986">
    <property type="entry name" value="S4_RNA-bd_sf"/>
</dbReference>
<keyword evidence="3" id="KW-0694">RNA-binding</keyword>
<dbReference type="CDD" id="cd00165">
    <property type="entry name" value="S4"/>
    <property type="match status" value="1"/>
</dbReference>
<gene>
    <name evidence="6" type="ORF">POL68_41185</name>
</gene>
<keyword evidence="7" id="KW-1185">Reference proteome</keyword>
<comment type="function">
    <text evidence="4">Responsible for synthesis of pseudouridine from uracil.</text>
</comment>
<dbReference type="InterPro" id="IPR050188">
    <property type="entry name" value="RluA_PseudoU_synthase"/>
</dbReference>
<proteinExistence type="inferred from homology"/>
<dbReference type="InterPro" id="IPR006145">
    <property type="entry name" value="PsdUridine_synth_RsuA/RluA"/>
</dbReference>
<sequence>MNPDKTHTLTVEPTKAGQRIDLFVGEALGLSRAKLKRLFEEGAVRVDGRPAKKGLLVSAGQHILVKWEEETREAVPDTDFPLVVLHEDAALVVVDKPAGRPSHPLRAGETGTVANALVARYPECAQASEDSREGGLCHRLDIETSGVLLAARTREAWQRMRTAFGGREVDKHYVALVTGPLADEGEIEIPLRHHPRHPDRVEPALPGEEGAREAHSLFQVQARSGDFSLVEVRILTGVLHQVRAHLAGIGAPLVGDSLYGGREESGLSRFFLHARALGFTHPESGQKIQVESPLPQELAEVLRKHGLSSDGGRPS</sequence>
<organism evidence="6 7">
    <name type="scientific">Stigmatella ashevillensis</name>
    <dbReference type="NCBI Taxonomy" id="2995309"/>
    <lineage>
        <taxon>Bacteria</taxon>
        <taxon>Pseudomonadati</taxon>
        <taxon>Myxococcota</taxon>
        <taxon>Myxococcia</taxon>
        <taxon>Myxococcales</taxon>
        <taxon>Cystobacterineae</taxon>
        <taxon>Archangiaceae</taxon>
        <taxon>Stigmatella</taxon>
    </lineage>
</organism>
<comment type="catalytic activity">
    <reaction evidence="4">
        <text>a uridine in RNA = a pseudouridine in RNA</text>
        <dbReference type="Rhea" id="RHEA:48348"/>
        <dbReference type="Rhea" id="RHEA-COMP:12068"/>
        <dbReference type="Rhea" id="RHEA-COMP:12069"/>
        <dbReference type="ChEBI" id="CHEBI:65314"/>
        <dbReference type="ChEBI" id="CHEBI:65315"/>
    </reaction>
</comment>
<dbReference type="EMBL" id="JAQNDM010000002">
    <property type="protein sequence ID" value="MDC0714935.1"/>
    <property type="molecule type" value="Genomic_DNA"/>
</dbReference>
<dbReference type="InterPro" id="IPR006224">
    <property type="entry name" value="PsdUridine_synth_RluA-like_CS"/>
</dbReference>
<reference evidence="6 7" key="1">
    <citation type="submission" date="2022-11" db="EMBL/GenBank/DDBJ databases">
        <title>Minimal conservation of predation-associated metabolite biosynthetic gene clusters underscores biosynthetic potential of Myxococcota including descriptions for ten novel species: Archangium lansinium sp. nov., Myxococcus landrumus sp. nov., Nannocystis bai.</title>
        <authorList>
            <person name="Ahearne A."/>
            <person name="Stevens C."/>
            <person name="Dowd S."/>
        </authorList>
    </citation>
    <scope>NUCLEOTIDE SEQUENCE [LARGE SCALE GENOMIC DNA]</scope>
    <source>
        <strain evidence="6 7">NCWAL01</strain>
    </source>
</reference>
<evidence type="ECO:0000256" key="2">
    <source>
        <dbReference type="ARBA" id="ARBA00023235"/>
    </source>
</evidence>
<dbReference type="InterPro" id="IPR002942">
    <property type="entry name" value="S4_RNA-bd"/>
</dbReference>
<evidence type="ECO:0000256" key="4">
    <source>
        <dbReference type="RuleBase" id="RU362028"/>
    </source>
</evidence>